<evidence type="ECO:0000256" key="5">
    <source>
        <dbReference type="PROSITE-ProRule" id="PRU10141"/>
    </source>
</evidence>
<keyword evidence="2 5" id="KW-0547">Nucleotide-binding</keyword>
<accession>A0ABP9PF42</accession>
<dbReference type="PROSITE" id="PS00107">
    <property type="entry name" value="PROTEIN_KINASE_ATP"/>
    <property type="match status" value="1"/>
</dbReference>
<dbReference type="Proteomes" id="UP001428817">
    <property type="component" value="Unassembled WGS sequence"/>
</dbReference>
<dbReference type="InterPro" id="IPR017441">
    <property type="entry name" value="Protein_kinase_ATP_BS"/>
</dbReference>
<keyword evidence="3" id="KW-0418">Kinase</keyword>
<dbReference type="InterPro" id="IPR015943">
    <property type="entry name" value="WD40/YVTN_repeat-like_dom_sf"/>
</dbReference>
<evidence type="ECO:0000256" key="2">
    <source>
        <dbReference type="ARBA" id="ARBA00022741"/>
    </source>
</evidence>
<organism evidence="8 9">
    <name type="scientific">Pseudonocardia eucalypti</name>
    <dbReference type="NCBI Taxonomy" id="648755"/>
    <lineage>
        <taxon>Bacteria</taxon>
        <taxon>Bacillati</taxon>
        <taxon>Actinomycetota</taxon>
        <taxon>Actinomycetes</taxon>
        <taxon>Pseudonocardiales</taxon>
        <taxon>Pseudonocardiaceae</taxon>
        <taxon>Pseudonocardia</taxon>
    </lineage>
</organism>
<feature type="transmembrane region" description="Helical" evidence="6">
    <location>
        <begin position="321"/>
        <end position="342"/>
    </location>
</feature>
<evidence type="ECO:0000256" key="1">
    <source>
        <dbReference type="ARBA" id="ARBA00022679"/>
    </source>
</evidence>
<keyword evidence="6" id="KW-1133">Transmembrane helix</keyword>
<comment type="caution">
    <text evidence="8">The sequence shown here is derived from an EMBL/GenBank/DDBJ whole genome shotgun (WGS) entry which is preliminary data.</text>
</comment>
<evidence type="ECO:0000259" key="7">
    <source>
        <dbReference type="PROSITE" id="PS50011"/>
    </source>
</evidence>
<dbReference type="PANTHER" id="PTHR43289">
    <property type="entry name" value="MITOGEN-ACTIVATED PROTEIN KINASE KINASE KINASE 20-RELATED"/>
    <property type="match status" value="1"/>
</dbReference>
<name>A0ABP9PF42_9PSEU</name>
<dbReference type="PANTHER" id="PTHR43289:SF34">
    <property type="entry name" value="SERINE_THREONINE-PROTEIN KINASE YBDM-RELATED"/>
    <property type="match status" value="1"/>
</dbReference>
<dbReference type="Gene3D" id="1.10.510.10">
    <property type="entry name" value="Transferase(Phosphotransferase) domain 1"/>
    <property type="match status" value="1"/>
</dbReference>
<protein>
    <recommendedName>
        <fullName evidence="7">Protein kinase domain-containing protein</fullName>
    </recommendedName>
</protein>
<evidence type="ECO:0000256" key="6">
    <source>
        <dbReference type="SAM" id="Phobius"/>
    </source>
</evidence>
<evidence type="ECO:0000256" key="3">
    <source>
        <dbReference type="ARBA" id="ARBA00022777"/>
    </source>
</evidence>
<keyword evidence="4 5" id="KW-0067">ATP-binding</keyword>
<dbReference type="SMART" id="SM00220">
    <property type="entry name" value="S_TKc"/>
    <property type="match status" value="1"/>
</dbReference>
<keyword evidence="1" id="KW-0808">Transferase</keyword>
<keyword evidence="6" id="KW-0812">Transmembrane</keyword>
<dbReference type="SUPFAM" id="SSF51004">
    <property type="entry name" value="C-terminal (heme d1) domain of cytochrome cd1-nitrite reductase"/>
    <property type="match status" value="1"/>
</dbReference>
<keyword evidence="6" id="KW-0472">Membrane</keyword>
<dbReference type="Gene3D" id="3.30.200.20">
    <property type="entry name" value="Phosphorylase Kinase, domain 1"/>
    <property type="match status" value="1"/>
</dbReference>
<dbReference type="RefSeq" id="WP_185058641.1">
    <property type="nucleotide sequence ID" value="NZ_BAABJP010000001.1"/>
</dbReference>
<dbReference type="Gene3D" id="2.130.10.10">
    <property type="entry name" value="YVTN repeat-like/Quinoprotein amine dehydrogenase"/>
    <property type="match status" value="2"/>
</dbReference>
<feature type="domain" description="Protein kinase" evidence="7">
    <location>
        <begin position="15"/>
        <end position="267"/>
    </location>
</feature>
<dbReference type="InterPro" id="IPR011048">
    <property type="entry name" value="Haem_d1_sf"/>
</dbReference>
<evidence type="ECO:0000256" key="4">
    <source>
        <dbReference type="ARBA" id="ARBA00022840"/>
    </source>
</evidence>
<evidence type="ECO:0000313" key="9">
    <source>
        <dbReference type="Proteomes" id="UP001428817"/>
    </source>
</evidence>
<dbReference type="EMBL" id="BAABJP010000001">
    <property type="protein sequence ID" value="GAA5145598.1"/>
    <property type="molecule type" value="Genomic_DNA"/>
</dbReference>
<dbReference type="InterPro" id="IPR000719">
    <property type="entry name" value="Prot_kinase_dom"/>
</dbReference>
<evidence type="ECO:0000313" key="8">
    <source>
        <dbReference type="EMBL" id="GAA5145598.1"/>
    </source>
</evidence>
<dbReference type="PROSITE" id="PS00108">
    <property type="entry name" value="PROTEIN_KINASE_ST"/>
    <property type="match status" value="1"/>
</dbReference>
<dbReference type="PROSITE" id="PS50011">
    <property type="entry name" value="PROTEIN_KINASE_DOM"/>
    <property type="match status" value="1"/>
</dbReference>
<proteinExistence type="predicted"/>
<feature type="binding site" evidence="5">
    <location>
        <position position="44"/>
    </location>
    <ligand>
        <name>ATP</name>
        <dbReference type="ChEBI" id="CHEBI:30616"/>
    </ligand>
</feature>
<sequence>MDSLRGEDPPRIGPFRLVGRLGAGGMGQVYLGQHVRDLRYAAVKVVHAGFGEDQRFRARFAQEVRTALRVRASWAAQVLDADPDAARPWLATEYVAGPSLERAVADHGPLPERPLGVLAARMATALAQLHEFGVVHRDVKPSNVLLGADGPKLIDFGIARAAEGTRLTQTGMVVGTPAFMSPEQAEGLRESYPSDVFSLASVLVFAANGVGPFGRTASPVAMLLRVSREPANLDGLPGWLRAELDPCLRKNAAERPTAGELADRIAARSVTENIPVHTGWPGAGHPSAPNRPDRAHRYPVAGSAEFFQAATARERPRRRGWLRWAVAVAVVVPVVIGAVYFLPASGAERPGNPPAALPAVPPVAAPAVPVIPPAVLAAPRSLQVPWPNTYAVYPMPAGGPVLVCSGRTLRVLDPASFAERDQLEFPAEVTQLALPPEPNKIYVKTGDSELTLVDLVTKARDKPIPVPGPIDDLSLSEDGKRLVTVTSTGTLNVLRMDTGEVRSVPVGATRPTSGYTFDVDDRHAYVTSWDVNPGLVGVDLDAMKATPIDIPVEQGDANVPRARSPVLSPDGRRVYALADRAVLVFDTAQNALVRRISWSGPFGSGLAVSRDGRFLFTATDAGDLVALDASTGTQVSTGRTAKSPTGMFVTRDNAQLYVGEGDLLEVFDISAFR</sequence>
<dbReference type="InterPro" id="IPR011009">
    <property type="entry name" value="Kinase-like_dom_sf"/>
</dbReference>
<keyword evidence="9" id="KW-1185">Reference proteome</keyword>
<dbReference type="InterPro" id="IPR008271">
    <property type="entry name" value="Ser/Thr_kinase_AS"/>
</dbReference>
<dbReference type="CDD" id="cd14014">
    <property type="entry name" value="STKc_PknB_like"/>
    <property type="match status" value="1"/>
</dbReference>
<reference evidence="9" key="1">
    <citation type="journal article" date="2019" name="Int. J. Syst. Evol. Microbiol.">
        <title>The Global Catalogue of Microorganisms (GCM) 10K type strain sequencing project: providing services to taxonomists for standard genome sequencing and annotation.</title>
        <authorList>
            <consortium name="The Broad Institute Genomics Platform"/>
            <consortium name="The Broad Institute Genome Sequencing Center for Infectious Disease"/>
            <person name="Wu L."/>
            <person name="Ma J."/>
        </authorList>
    </citation>
    <scope>NUCLEOTIDE SEQUENCE [LARGE SCALE GENOMIC DNA]</scope>
    <source>
        <strain evidence="9">JCM 18303</strain>
    </source>
</reference>
<dbReference type="Pfam" id="PF00069">
    <property type="entry name" value="Pkinase"/>
    <property type="match status" value="1"/>
</dbReference>
<gene>
    <name evidence="8" type="ORF">GCM10023321_03740</name>
</gene>
<dbReference type="SUPFAM" id="SSF56112">
    <property type="entry name" value="Protein kinase-like (PK-like)"/>
    <property type="match status" value="1"/>
</dbReference>